<feature type="active site" description="O-(5'-phospho-DNA)-serine intermediate" evidence="5 6">
    <location>
        <position position="18"/>
    </location>
</feature>
<dbReference type="GO" id="GO:0000150">
    <property type="term" value="F:DNA strand exchange activity"/>
    <property type="evidence" value="ECO:0007669"/>
    <property type="project" value="InterPro"/>
</dbReference>
<keyword evidence="4" id="KW-0233">DNA recombination</keyword>
<dbReference type="PROSITE" id="PS00398">
    <property type="entry name" value="RECOMBINASES_2"/>
    <property type="match status" value="1"/>
</dbReference>
<dbReference type="GO" id="GO:0015074">
    <property type="term" value="P:DNA integration"/>
    <property type="evidence" value="ECO:0007669"/>
    <property type="project" value="UniProtKB-KW"/>
</dbReference>
<evidence type="ECO:0000313" key="9">
    <source>
        <dbReference type="Proteomes" id="UP000295371"/>
    </source>
</evidence>
<dbReference type="SUPFAM" id="SSF53041">
    <property type="entry name" value="Resolvase-like"/>
    <property type="match status" value="1"/>
</dbReference>
<dbReference type="EMBL" id="SOAW01000002">
    <property type="protein sequence ID" value="TDT31352.1"/>
    <property type="molecule type" value="Genomic_DNA"/>
</dbReference>
<dbReference type="InterPro" id="IPR050639">
    <property type="entry name" value="SSR_resolvase"/>
</dbReference>
<organism evidence="8 9">
    <name type="scientific">Naumannella halotolerans</name>
    <dbReference type="NCBI Taxonomy" id="993414"/>
    <lineage>
        <taxon>Bacteria</taxon>
        <taxon>Bacillati</taxon>
        <taxon>Actinomycetota</taxon>
        <taxon>Actinomycetes</taxon>
        <taxon>Propionibacteriales</taxon>
        <taxon>Propionibacteriaceae</taxon>
        <taxon>Naumannella</taxon>
    </lineage>
</organism>
<evidence type="ECO:0000256" key="4">
    <source>
        <dbReference type="ARBA" id="ARBA00023172"/>
    </source>
</evidence>
<name>A0A4R7J2D3_9ACTN</name>
<keyword evidence="2" id="KW-0229">DNA integration</keyword>
<dbReference type="GO" id="GO:0003677">
    <property type="term" value="F:DNA binding"/>
    <property type="evidence" value="ECO:0007669"/>
    <property type="project" value="UniProtKB-KW"/>
</dbReference>
<proteinExistence type="inferred from homology"/>
<dbReference type="InterPro" id="IPR006118">
    <property type="entry name" value="Recombinase_CS"/>
</dbReference>
<feature type="domain" description="Resolvase/invertase-type recombinase catalytic" evidence="7">
    <location>
        <begin position="10"/>
        <end position="146"/>
    </location>
</feature>
<dbReference type="PANTHER" id="PTHR30461:SF26">
    <property type="entry name" value="RESOLVASE HOMOLOG YNEB"/>
    <property type="match status" value="1"/>
</dbReference>
<sequence length="192" mass="20865">MPEHIEGKGQRVAYVRVSSADQNPARQVEAIGESADRIFTDHVSGSTTDRPALEELLAYVRDGDQVIVSSMDRLARSTADLHSLVDGLTDRGVGVQFLKEGLAFHPGQSDPTARLLLGVMGSIAEFERAIIRERQREGIALAKERGVYRGRRSIDDTKLEAAQALVGDGLTVTKACRQVGVSRSTYYARIAG</sequence>
<dbReference type="InterPro" id="IPR006119">
    <property type="entry name" value="Resolv_N"/>
</dbReference>
<evidence type="ECO:0000256" key="1">
    <source>
        <dbReference type="ARBA" id="ARBA00009913"/>
    </source>
</evidence>
<evidence type="ECO:0000256" key="5">
    <source>
        <dbReference type="PIRSR" id="PIRSR606118-50"/>
    </source>
</evidence>
<evidence type="ECO:0000259" key="7">
    <source>
        <dbReference type="PROSITE" id="PS51736"/>
    </source>
</evidence>
<gene>
    <name evidence="8" type="ORF">CLV29_2771</name>
</gene>
<evidence type="ECO:0000256" key="6">
    <source>
        <dbReference type="PROSITE-ProRule" id="PRU10137"/>
    </source>
</evidence>
<dbReference type="Pfam" id="PF00239">
    <property type="entry name" value="Resolvase"/>
    <property type="match status" value="1"/>
</dbReference>
<reference evidence="8 9" key="1">
    <citation type="submission" date="2019-03" db="EMBL/GenBank/DDBJ databases">
        <title>Genomic Encyclopedia of Archaeal and Bacterial Type Strains, Phase II (KMG-II): from individual species to whole genera.</title>
        <authorList>
            <person name="Goeker M."/>
        </authorList>
    </citation>
    <scope>NUCLEOTIDE SEQUENCE [LARGE SCALE GENOMIC DNA]</scope>
    <source>
        <strain evidence="8 9">DSM 24323</strain>
    </source>
</reference>
<protein>
    <submittedName>
        <fullName evidence="8">DNA invertase Pin-like site-specific DNA recombinase</fullName>
    </submittedName>
</protein>
<dbReference type="PROSITE" id="PS51736">
    <property type="entry name" value="RECOMBINASES_3"/>
    <property type="match status" value="1"/>
</dbReference>
<dbReference type="SMART" id="SM00857">
    <property type="entry name" value="Resolvase"/>
    <property type="match status" value="1"/>
</dbReference>
<accession>A0A4R7J2D3</accession>
<keyword evidence="9" id="KW-1185">Reference proteome</keyword>
<dbReference type="Proteomes" id="UP000295371">
    <property type="component" value="Unassembled WGS sequence"/>
</dbReference>
<evidence type="ECO:0000256" key="2">
    <source>
        <dbReference type="ARBA" id="ARBA00022908"/>
    </source>
</evidence>
<dbReference type="InterPro" id="IPR036162">
    <property type="entry name" value="Resolvase-like_N_sf"/>
</dbReference>
<dbReference type="Gene3D" id="3.40.50.1390">
    <property type="entry name" value="Resolvase, N-terminal catalytic domain"/>
    <property type="match status" value="1"/>
</dbReference>
<dbReference type="RefSeq" id="WP_133755642.1">
    <property type="nucleotide sequence ID" value="NZ_SOAW01000002.1"/>
</dbReference>
<dbReference type="AlphaFoldDB" id="A0A4R7J2D3"/>
<comment type="caution">
    <text evidence="8">The sequence shown here is derived from an EMBL/GenBank/DDBJ whole genome shotgun (WGS) entry which is preliminary data.</text>
</comment>
<dbReference type="PROSITE" id="PS00397">
    <property type="entry name" value="RECOMBINASES_1"/>
    <property type="match status" value="1"/>
</dbReference>
<evidence type="ECO:0000313" key="8">
    <source>
        <dbReference type="EMBL" id="TDT31352.1"/>
    </source>
</evidence>
<dbReference type="OrthoDB" id="128993at2"/>
<keyword evidence="3" id="KW-0238">DNA-binding</keyword>
<dbReference type="PANTHER" id="PTHR30461">
    <property type="entry name" value="DNA-INVERTASE FROM LAMBDOID PROPHAGE"/>
    <property type="match status" value="1"/>
</dbReference>
<comment type="similarity">
    <text evidence="1">Belongs to the site-specific recombinase resolvase family.</text>
</comment>
<dbReference type="CDD" id="cd03768">
    <property type="entry name" value="SR_ResInv"/>
    <property type="match status" value="1"/>
</dbReference>
<evidence type="ECO:0000256" key="3">
    <source>
        <dbReference type="ARBA" id="ARBA00023125"/>
    </source>
</evidence>